<dbReference type="PANTHER" id="PTHR43344">
    <property type="entry name" value="PHOSPHOSERINE PHOSPHATASE"/>
    <property type="match status" value="1"/>
</dbReference>
<sequence length="194" mass="22333">MSFLILDAFGSRDWRQLLTQYREGKISVGRFNMKAFAMVKADKQTLLEFVKSKGKLRDGFRELLAYCHRKGFEFVIVSNGLDFYIETILRDIGMDNIEVFAAQTQFSPDGIDVRYIGPDGNQLEDNFKEAYVRLFLERGYRLIYAGNGISDLSPARQAHHIFATGELLTYCKEMNLNCTPFIDLNDIIRGLEFL</sequence>
<dbReference type="InterPro" id="IPR050582">
    <property type="entry name" value="HAD-like_SerB"/>
</dbReference>
<accession>X1D0T4</accession>
<evidence type="ECO:0000256" key="2">
    <source>
        <dbReference type="ARBA" id="ARBA00005135"/>
    </source>
</evidence>
<dbReference type="Pfam" id="PF12710">
    <property type="entry name" value="HAD"/>
    <property type="match status" value="1"/>
</dbReference>
<dbReference type="Gene3D" id="3.40.50.1000">
    <property type="entry name" value="HAD superfamily/HAD-like"/>
    <property type="match status" value="1"/>
</dbReference>
<dbReference type="GO" id="GO:0000287">
    <property type="term" value="F:magnesium ion binding"/>
    <property type="evidence" value="ECO:0007669"/>
    <property type="project" value="TreeGrafter"/>
</dbReference>
<proteinExistence type="predicted"/>
<evidence type="ECO:0000256" key="1">
    <source>
        <dbReference type="ARBA" id="ARBA00001946"/>
    </source>
</evidence>
<keyword evidence="4" id="KW-0028">Amino-acid biosynthesis</keyword>
<evidence type="ECO:0000256" key="3">
    <source>
        <dbReference type="ARBA" id="ARBA00012640"/>
    </source>
</evidence>
<comment type="cofactor">
    <cofactor evidence="1">
        <name>Mg(2+)</name>
        <dbReference type="ChEBI" id="CHEBI:18420"/>
    </cofactor>
</comment>
<protein>
    <recommendedName>
        <fullName evidence="3">phosphoserine phosphatase</fullName>
        <ecNumber evidence="3">3.1.3.3</ecNumber>
    </recommendedName>
</protein>
<evidence type="ECO:0000256" key="7">
    <source>
        <dbReference type="ARBA" id="ARBA00022842"/>
    </source>
</evidence>
<comment type="caution">
    <text evidence="9">The sequence shown here is derived from an EMBL/GenBank/DDBJ whole genome shotgun (WGS) entry which is preliminary data.</text>
</comment>
<dbReference type="NCBIfam" id="TIGR01488">
    <property type="entry name" value="HAD-SF-IB"/>
    <property type="match status" value="1"/>
</dbReference>
<dbReference type="PANTHER" id="PTHR43344:SF2">
    <property type="entry name" value="PHOSPHOSERINE PHOSPHATASE"/>
    <property type="match status" value="1"/>
</dbReference>
<dbReference type="GO" id="GO:0005737">
    <property type="term" value="C:cytoplasm"/>
    <property type="evidence" value="ECO:0007669"/>
    <property type="project" value="TreeGrafter"/>
</dbReference>
<dbReference type="GO" id="GO:0006564">
    <property type="term" value="P:L-serine biosynthetic process"/>
    <property type="evidence" value="ECO:0007669"/>
    <property type="project" value="UniProtKB-KW"/>
</dbReference>
<comment type="pathway">
    <text evidence="2">Amino-acid biosynthesis; L-serine biosynthesis; L-serine from 3-phospho-D-glycerate: step 3/3.</text>
</comment>
<dbReference type="InterPro" id="IPR036412">
    <property type="entry name" value="HAD-like_sf"/>
</dbReference>
<name>X1D0T4_9ZZZZ</name>
<evidence type="ECO:0000256" key="6">
    <source>
        <dbReference type="ARBA" id="ARBA00022801"/>
    </source>
</evidence>
<dbReference type="AlphaFoldDB" id="X1D0T4"/>
<dbReference type="Gene3D" id="3.90.1470.20">
    <property type="match status" value="1"/>
</dbReference>
<organism evidence="9">
    <name type="scientific">marine sediment metagenome</name>
    <dbReference type="NCBI Taxonomy" id="412755"/>
    <lineage>
        <taxon>unclassified sequences</taxon>
        <taxon>metagenomes</taxon>
        <taxon>ecological metagenomes</taxon>
    </lineage>
</organism>
<keyword evidence="5" id="KW-0479">Metal-binding</keyword>
<gene>
    <name evidence="9" type="ORF">S01H4_49903</name>
</gene>
<reference evidence="9" key="1">
    <citation type="journal article" date="2014" name="Front. Microbiol.">
        <title>High frequency of phylogenetically diverse reductive dehalogenase-homologous genes in deep subseafloor sedimentary metagenomes.</title>
        <authorList>
            <person name="Kawai M."/>
            <person name="Futagami T."/>
            <person name="Toyoda A."/>
            <person name="Takaki Y."/>
            <person name="Nishi S."/>
            <person name="Hori S."/>
            <person name="Arai W."/>
            <person name="Tsubouchi T."/>
            <person name="Morono Y."/>
            <person name="Uchiyama I."/>
            <person name="Ito T."/>
            <person name="Fujiyama A."/>
            <person name="Inagaki F."/>
            <person name="Takami H."/>
        </authorList>
    </citation>
    <scope>NUCLEOTIDE SEQUENCE</scope>
    <source>
        <strain evidence="9">Expedition CK06-06</strain>
    </source>
</reference>
<evidence type="ECO:0000256" key="4">
    <source>
        <dbReference type="ARBA" id="ARBA00022605"/>
    </source>
</evidence>
<evidence type="ECO:0000256" key="8">
    <source>
        <dbReference type="ARBA" id="ARBA00023299"/>
    </source>
</evidence>
<dbReference type="EC" id="3.1.3.3" evidence="3"/>
<keyword evidence="8" id="KW-0718">Serine biosynthesis</keyword>
<dbReference type="InterPro" id="IPR023214">
    <property type="entry name" value="HAD_sf"/>
</dbReference>
<evidence type="ECO:0000256" key="5">
    <source>
        <dbReference type="ARBA" id="ARBA00022723"/>
    </source>
</evidence>
<keyword evidence="6" id="KW-0378">Hydrolase</keyword>
<keyword evidence="7" id="KW-0460">Magnesium</keyword>
<evidence type="ECO:0000313" key="9">
    <source>
        <dbReference type="EMBL" id="GAG90066.1"/>
    </source>
</evidence>
<dbReference type="EMBL" id="BART01028274">
    <property type="protein sequence ID" value="GAG90066.1"/>
    <property type="molecule type" value="Genomic_DNA"/>
</dbReference>
<dbReference type="GO" id="GO:0036424">
    <property type="term" value="F:L-phosphoserine phosphatase activity"/>
    <property type="evidence" value="ECO:0007669"/>
    <property type="project" value="TreeGrafter"/>
</dbReference>
<dbReference type="SUPFAM" id="SSF56784">
    <property type="entry name" value="HAD-like"/>
    <property type="match status" value="1"/>
</dbReference>